<dbReference type="RefSeq" id="WP_083047967.1">
    <property type="nucleotide sequence ID" value="NZ_MWQY01000002.1"/>
</dbReference>
<comment type="caution">
    <text evidence="6">The sequence shown here is derived from an EMBL/GenBank/DDBJ whole genome shotgun (WGS) entry which is preliminary data.</text>
</comment>
<dbReference type="InterPro" id="IPR000032">
    <property type="entry name" value="HPr-like"/>
</dbReference>
<dbReference type="PANTHER" id="PTHR33705:SF2">
    <property type="entry name" value="PHOSPHOCARRIER PROTEIN NPR"/>
    <property type="match status" value="1"/>
</dbReference>
<evidence type="ECO:0000256" key="2">
    <source>
        <dbReference type="ARBA" id="ARBA00010736"/>
    </source>
</evidence>
<evidence type="ECO:0000259" key="5">
    <source>
        <dbReference type="PROSITE" id="PS51350"/>
    </source>
</evidence>
<comment type="subcellular location">
    <subcellularLocation>
        <location evidence="1">Cytoplasm</location>
    </subcellularLocation>
</comment>
<dbReference type="InterPro" id="IPR050399">
    <property type="entry name" value="HPr"/>
</dbReference>
<keyword evidence="7" id="KW-1185">Reference proteome</keyword>
<protein>
    <recommendedName>
        <fullName evidence="5">HPr domain-containing protein</fullName>
    </recommendedName>
</protein>
<name>A0A1Y1S238_9SPIO</name>
<dbReference type="OrthoDB" id="9809047at2"/>
<evidence type="ECO:0000256" key="3">
    <source>
        <dbReference type="ARBA" id="ARBA00022490"/>
    </source>
</evidence>
<dbReference type="NCBIfam" id="TIGR01003">
    <property type="entry name" value="PTS_HPr_family"/>
    <property type="match status" value="1"/>
</dbReference>
<dbReference type="GO" id="GO:0009401">
    <property type="term" value="P:phosphoenolpyruvate-dependent sugar phosphotransferase system"/>
    <property type="evidence" value="ECO:0007669"/>
    <property type="project" value="UniProtKB-KW"/>
</dbReference>
<dbReference type="Proteomes" id="UP000192343">
    <property type="component" value="Unassembled WGS sequence"/>
</dbReference>
<dbReference type="SUPFAM" id="SSF55594">
    <property type="entry name" value="HPr-like"/>
    <property type="match status" value="1"/>
</dbReference>
<dbReference type="PANTHER" id="PTHR33705">
    <property type="entry name" value="PHOSPHOCARRIER PROTEIN HPR"/>
    <property type="match status" value="1"/>
</dbReference>
<comment type="similarity">
    <text evidence="2">Belongs to the HPr family.</text>
</comment>
<dbReference type="InterPro" id="IPR035895">
    <property type="entry name" value="HPr-like_sf"/>
</dbReference>
<organism evidence="6 7">
    <name type="scientific">Marispirochaeta aestuarii</name>
    <dbReference type="NCBI Taxonomy" id="1963862"/>
    <lineage>
        <taxon>Bacteria</taxon>
        <taxon>Pseudomonadati</taxon>
        <taxon>Spirochaetota</taxon>
        <taxon>Spirochaetia</taxon>
        <taxon>Spirochaetales</taxon>
        <taxon>Spirochaetaceae</taxon>
        <taxon>Marispirochaeta</taxon>
    </lineage>
</organism>
<dbReference type="AlphaFoldDB" id="A0A1Y1S238"/>
<dbReference type="EMBL" id="MWQY01000002">
    <property type="protein sequence ID" value="ORC37874.1"/>
    <property type="molecule type" value="Genomic_DNA"/>
</dbReference>
<evidence type="ECO:0000313" key="6">
    <source>
        <dbReference type="EMBL" id="ORC37874.1"/>
    </source>
</evidence>
<evidence type="ECO:0000256" key="1">
    <source>
        <dbReference type="ARBA" id="ARBA00004496"/>
    </source>
</evidence>
<dbReference type="STRING" id="1963862.B4O97_02415"/>
<dbReference type="Pfam" id="PF00381">
    <property type="entry name" value="PTS-HPr"/>
    <property type="match status" value="1"/>
</dbReference>
<dbReference type="PROSITE" id="PS51350">
    <property type="entry name" value="PTS_HPR_DOM"/>
    <property type="match status" value="1"/>
</dbReference>
<dbReference type="Gene3D" id="3.30.1340.10">
    <property type="entry name" value="HPr-like"/>
    <property type="match status" value="1"/>
</dbReference>
<dbReference type="GO" id="GO:0005737">
    <property type="term" value="C:cytoplasm"/>
    <property type="evidence" value="ECO:0007669"/>
    <property type="project" value="UniProtKB-SubCell"/>
</dbReference>
<proteinExistence type="inferred from homology"/>
<sequence length="92" mass="9814">MVHANVEVRNFAGIHVRPSGLIIQAAGGYPGKISVEGKGMVTDLTNVMGLIAMGLYQGDHVRISVDGPGEDEMLSTLTDLFGKNFDFPPRGE</sequence>
<accession>A0A1Y1S238</accession>
<evidence type="ECO:0000313" key="7">
    <source>
        <dbReference type="Proteomes" id="UP000192343"/>
    </source>
</evidence>
<dbReference type="PRINTS" id="PR00107">
    <property type="entry name" value="PHOSPHOCPHPR"/>
</dbReference>
<gene>
    <name evidence="6" type="ORF">B4O97_02415</name>
</gene>
<keyword evidence="3" id="KW-0963">Cytoplasm</keyword>
<feature type="domain" description="HPr" evidence="5">
    <location>
        <begin position="1"/>
        <end position="88"/>
    </location>
</feature>
<keyword evidence="4" id="KW-0598">Phosphotransferase system</keyword>
<evidence type="ECO:0000256" key="4">
    <source>
        <dbReference type="ARBA" id="ARBA00022683"/>
    </source>
</evidence>
<reference evidence="6 7" key="1">
    <citation type="submission" date="2017-03" db="EMBL/GenBank/DDBJ databases">
        <title>Draft Genome sequence of Marispirochaeta sp. strain JC444.</title>
        <authorList>
            <person name="Shivani Y."/>
            <person name="Subhash Y."/>
            <person name="Sasikala C."/>
            <person name="Ramana C."/>
        </authorList>
    </citation>
    <scope>NUCLEOTIDE SEQUENCE [LARGE SCALE GENOMIC DNA]</scope>
    <source>
        <strain evidence="6 7">JC444</strain>
    </source>
</reference>